<dbReference type="EnsemblPlants" id="AET6Gv20878800.11">
    <property type="protein sequence ID" value="AET6Gv20878800.11"/>
    <property type="gene ID" value="AET6Gv20878800"/>
</dbReference>
<dbReference type="Proteomes" id="UP000015105">
    <property type="component" value="Chromosome 6D"/>
</dbReference>
<reference evidence="2" key="1">
    <citation type="journal article" date="2014" name="Science">
        <title>Ancient hybridizations among the ancestral genomes of bread wheat.</title>
        <authorList>
            <consortium name="International Wheat Genome Sequencing Consortium,"/>
            <person name="Marcussen T."/>
            <person name="Sandve S.R."/>
            <person name="Heier L."/>
            <person name="Spannagl M."/>
            <person name="Pfeifer M."/>
            <person name="Jakobsen K.S."/>
            <person name="Wulff B.B."/>
            <person name="Steuernagel B."/>
            <person name="Mayer K.F."/>
            <person name="Olsen O.A."/>
        </authorList>
    </citation>
    <scope>NUCLEOTIDE SEQUENCE [LARGE SCALE GENOMIC DNA]</scope>
    <source>
        <strain evidence="2">cv. AL8/78</strain>
    </source>
</reference>
<reference evidence="1" key="4">
    <citation type="submission" date="2019-03" db="UniProtKB">
        <authorList>
            <consortium name="EnsemblPlants"/>
        </authorList>
    </citation>
    <scope>IDENTIFICATION</scope>
</reference>
<evidence type="ECO:0000313" key="2">
    <source>
        <dbReference type="Proteomes" id="UP000015105"/>
    </source>
</evidence>
<name>A0A453PW10_AEGTS</name>
<reference evidence="1" key="5">
    <citation type="journal article" date="2021" name="G3 (Bethesda)">
        <title>Aegilops tauschii genome assembly Aet v5.0 features greater sequence contiguity and improved annotation.</title>
        <authorList>
            <person name="Wang L."/>
            <person name="Zhu T."/>
            <person name="Rodriguez J.C."/>
            <person name="Deal K.R."/>
            <person name="Dubcovsky J."/>
            <person name="McGuire P.E."/>
            <person name="Lux T."/>
            <person name="Spannagl M."/>
            <person name="Mayer K.F.X."/>
            <person name="Baldrich P."/>
            <person name="Meyers B.C."/>
            <person name="Huo N."/>
            <person name="Gu Y.Q."/>
            <person name="Zhou H."/>
            <person name="Devos K.M."/>
            <person name="Bennetzen J.L."/>
            <person name="Unver T."/>
            <person name="Budak H."/>
            <person name="Gulick P.J."/>
            <person name="Galiba G."/>
            <person name="Kalapos B."/>
            <person name="Nelson D.R."/>
            <person name="Li P."/>
            <person name="You F.M."/>
            <person name="Luo M.C."/>
            <person name="Dvorak J."/>
        </authorList>
    </citation>
    <scope>NUCLEOTIDE SEQUENCE [LARGE SCALE GENOMIC DNA]</scope>
    <source>
        <strain evidence="1">cv. AL8/78</strain>
    </source>
</reference>
<protein>
    <submittedName>
        <fullName evidence="1">Uncharacterized protein</fullName>
    </submittedName>
</protein>
<keyword evidence="2" id="KW-1185">Reference proteome</keyword>
<evidence type="ECO:0000313" key="1">
    <source>
        <dbReference type="EnsemblPlants" id="AET6Gv20878800.11"/>
    </source>
</evidence>
<dbReference type="Gramene" id="AET6Gv20878800.11">
    <property type="protein sequence ID" value="AET6Gv20878800.11"/>
    <property type="gene ID" value="AET6Gv20878800"/>
</dbReference>
<proteinExistence type="predicted"/>
<organism evidence="1 2">
    <name type="scientific">Aegilops tauschii subsp. strangulata</name>
    <name type="common">Goatgrass</name>
    <dbReference type="NCBI Taxonomy" id="200361"/>
    <lineage>
        <taxon>Eukaryota</taxon>
        <taxon>Viridiplantae</taxon>
        <taxon>Streptophyta</taxon>
        <taxon>Embryophyta</taxon>
        <taxon>Tracheophyta</taxon>
        <taxon>Spermatophyta</taxon>
        <taxon>Magnoliopsida</taxon>
        <taxon>Liliopsida</taxon>
        <taxon>Poales</taxon>
        <taxon>Poaceae</taxon>
        <taxon>BOP clade</taxon>
        <taxon>Pooideae</taxon>
        <taxon>Triticodae</taxon>
        <taxon>Triticeae</taxon>
        <taxon>Triticinae</taxon>
        <taxon>Aegilops</taxon>
    </lineage>
</organism>
<accession>A0A453PW10</accession>
<dbReference type="AlphaFoldDB" id="A0A453PW10"/>
<reference evidence="2" key="2">
    <citation type="journal article" date="2017" name="Nat. Plants">
        <title>The Aegilops tauschii genome reveals multiple impacts of transposons.</title>
        <authorList>
            <person name="Zhao G."/>
            <person name="Zou C."/>
            <person name="Li K."/>
            <person name="Wang K."/>
            <person name="Li T."/>
            <person name="Gao L."/>
            <person name="Zhang X."/>
            <person name="Wang H."/>
            <person name="Yang Z."/>
            <person name="Liu X."/>
            <person name="Jiang W."/>
            <person name="Mao L."/>
            <person name="Kong X."/>
            <person name="Jiao Y."/>
            <person name="Jia J."/>
        </authorList>
    </citation>
    <scope>NUCLEOTIDE SEQUENCE [LARGE SCALE GENOMIC DNA]</scope>
    <source>
        <strain evidence="2">cv. AL8/78</strain>
    </source>
</reference>
<reference evidence="1" key="3">
    <citation type="journal article" date="2017" name="Nature">
        <title>Genome sequence of the progenitor of the wheat D genome Aegilops tauschii.</title>
        <authorList>
            <person name="Luo M.C."/>
            <person name="Gu Y.Q."/>
            <person name="Puiu D."/>
            <person name="Wang H."/>
            <person name="Twardziok S.O."/>
            <person name="Deal K.R."/>
            <person name="Huo N."/>
            <person name="Zhu T."/>
            <person name="Wang L."/>
            <person name="Wang Y."/>
            <person name="McGuire P.E."/>
            <person name="Liu S."/>
            <person name="Long H."/>
            <person name="Ramasamy R.K."/>
            <person name="Rodriguez J.C."/>
            <person name="Van S.L."/>
            <person name="Yuan L."/>
            <person name="Wang Z."/>
            <person name="Xia Z."/>
            <person name="Xiao L."/>
            <person name="Anderson O.D."/>
            <person name="Ouyang S."/>
            <person name="Liang Y."/>
            <person name="Zimin A.V."/>
            <person name="Pertea G."/>
            <person name="Qi P."/>
            <person name="Bennetzen J.L."/>
            <person name="Dai X."/>
            <person name="Dawson M.W."/>
            <person name="Muller H.G."/>
            <person name="Kugler K."/>
            <person name="Rivarola-Duarte L."/>
            <person name="Spannagl M."/>
            <person name="Mayer K.F.X."/>
            <person name="Lu F.H."/>
            <person name="Bevan M.W."/>
            <person name="Leroy P."/>
            <person name="Li P."/>
            <person name="You F.M."/>
            <person name="Sun Q."/>
            <person name="Liu Z."/>
            <person name="Lyons E."/>
            <person name="Wicker T."/>
            <person name="Salzberg S.L."/>
            <person name="Devos K.M."/>
            <person name="Dvorak J."/>
        </authorList>
    </citation>
    <scope>NUCLEOTIDE SEQUENCE [LARGE SCALE GENOMIC DNA]</scope>
    <source>
        <strain evidence="1">cv. AL8/78</strain>
    </source>
</reference>
<sequence>MRCGGRSPRNDRSLACYLLLFFSGVRAICSLYIQPSLLSSVRPSASLAPAVASRPLFLVLPHSTRRCTASVDHHEGGCWLSVSESSSPSSIAHLVRQ</sequence>